<dbReference type="WBParaSite" id="SVE_1993600.1">
    <property type="protein sequence ID" value="SVE_1993600.1"/>
    <property type="gene ID" value="SVE_1993600"/>
</dbReference>
<name>A0A0K0G5C0_STRVS</name>
<accession>A0A0K0G5C0</accession>
<keyword evidence="1" id="KW-1185">Reference proteome</keyword>
<dbReference type="Proteomes" id="UP000035680">
    <property type="component" value="Unassembled WGS sequence"/>
</dbReference>
<organism evidence="1 2">
    <name type="scientific">Strongyloides venezuelensis</name>
    <name type="common">Threadworm</name>
    <dbReference type="NCBI Taxonomy" id="75913"/>
    <lineage>
        <taxon>Eukaryota</taxon>
        <taxon>Metazoa</taxon>
        <taxon>Ecdysozoa</taxon>
        <taxon>Nematoda</taxon>
        <taxon>Chromadorea</taxon>
        <taxon>Rhabditida</taxon>
        <taxon>Tylenchina</taxon>
        <taxon>Panagrolaimomorpha</taxon>
        <taxon>Strongyloidoidea</taxon>
        <taxon>Strongyloididae</taxon>
        <taxon>Strongyloides</taxon>
    </lineage>
</organism>
<evidence type="ECO:0000313" key="2">
    <source>
        <dbReference type="WBParaSite" id="SVE_1993600.1"/>
    </source>
</evidence>
<proteinExistence type="predicted"/>
<evidence type="ECO:0000313" key="1">
    <source>
        <dbReference type="Proteomes" id="UP000035680"/>
    </source>
</evidence>
<dbReference type="AlphaFoldDB" id="A0A0K0G5C0"/>
<reference evidence="1" key="1">
    <citation type="submission" date="2014-07" db="EMBL/GenBank/DDBJ databases">
        <authorList>
            <person name="Martin A.A"/>
            <person name="De Silva N."/>
        </authorList>
    </citation>
    <scope>NUCLEOTIDE SEQUENCE</scope>
</reference>
<protein>
    <submittedName>
        <fullName evidence="2">Ovule protein</fullName>
    </submittedName>
</protein>
<reference evidence="2" key="2">
    <citation type="submission" date="2015-08" db="UniProtKB">
        <authorList>
            <consortium name="WormBaseParasite"/>
        </authorList>
    </citation>
    <scope>IDENTIFICATION</scope>
</reference>
<sequence>MNLIMCYCSTRTKISGLCNDNFVDLFIPFPQKRQHLLCFRRGMLYQDNCRHFLLENYHHLLRKLHLWNNNPQVQLLVRATT</sequence>